<dbReference type="EMBL" id="JABXWR010000002">
    <property type="protein sequence ID" value="NVO67952.1"/>
    <property type="molecule type" value="Genomic_DNA"/>
</dbReference>
<dbReference type="RefSeq" id="WP_176789650.1">
    <property type="nucleotide sequence ID" value="NZ_JABXWR010000002.1"/>
</dbReference>
<accession>A0A7K4HRY5</accession>
<dbReference type="AlphaFoldDB" id="A0A7K4HRY5"/>
<protein>
    <submittedName>
        <fullName evidence="1">Uncharacterized protein</fullName>
    </submittedName>
</protein>
<keyword evidence="2" id="KW-1185">Reference proteome</keyword>
<gene>
    <name evidence="1" type="ORF">HWN36_11710</name>
</gene>
<evidence type="ECO:0000313" key="2">
    <source>
        <dbReference type="Proteomes" id="UP000570823"/>
    </source>
</evidence>
<comment type="caution">
    <text evidence="1">The sequence shown here is derived from an EMBL/GenBank/DDBJ whole genome shotgun (WGS) entry which is preliminary data.</text>
</comment>
<organism evidence="1 2">
    <name type="scientific">Methanofollis tationis</name>
    <dbReference type="NCBI Taxonomy" id="81417"/>
    <lineage>
        <taxon>Archaea</taxon>
        <taxon>Methanobacteriati</taxon>
        <taxon>Methanobacteriota</taxon>
        <taxon>Stenosarchaea group</taxon>
        <taxon>Methanomicrobia</taxon>
        <taxon>Methanomicrobiales</taxon>
        <taxon>Methanomicrobiaceae</taxon>
        <taxon>Methanofollis</taxon>
    </lineage>
</organism>
<name>A0A7K4HRY5_9EURY</name>
<dbReference type="Proteomes" id="UP000570823">
    <property type="component" value="Unassembled WGS sequence"/>
</dbReference>
<sequence length="65" mass="7161">MRDTITFEELVDMPFFEGLAAVSLISRGDLTLIVGGRQARKSQIEKMVGDIVRIMTGKEAVMAMS</sequence>
<dbReference type="OrthoDB" id="110360at2157"/>
<proteinExistence type="predicted"/>
<evidence type="ECO:0000313" key="1">
    <source>
        <dbReference type="EMBL" id="NVO67952.1"/>
    </source>
</evidence>
<reference evidence="1 2" key="1">
    <citation type="submission" date="2020-06" db="EMBL/GenBank/DDBJ databases">
        <title>Methanofollis fontis sp. nov., a methanogen isolated from marine sediments near a cold seep at Four-Way Closure Ridge offshore southwestern Taiwan.</title>
        <authorList>
            <person name="Chen S.-C."/>
            <person name="Teng N.-H."/>
            <person name="Lin Y.-S."/>
            <person name="Lai M.-C."/>
            <person name="Chen H.-H."/>
            <person name="Wang C.-C."/>
        </authorList>
    </citation>
    <scope>NUCLEOTIDE SEQUENCE [LARGE SCALE GENOMIC DNA]</scope>
    <source>
        <strain evidence="1 2">DSM 2702</strain>
    </source>
</reference>